<dbReference type="Pfam" id="PF01477">
    <property type="entry name" value="PLAT"/>
    <property type="match status" value="4"/>
</dbReference>
<proteinExistence type="predicted"/>
<dbReference type="SUPFAM" id="SSF54495">
    <property type="entry name" value="UBC-like"/>
    <property type="match status" value="1"/>
</dbReference>
<organism evidence="5 6">
    <name type="scientific">Brachionus calyciflorus</name>
    <dbReference type="NCBI Taxonomy" id="104777"/>
    <lineage>
        <taxon>Eukaryota</taxon>
        <taxon>Metazoa</taxon>
        <taxon>Spiralia</taxon>
        <taxon>Gnathifera</taxon>
        <taxon>Rotifera</taxon>
        <taxon>Eurotatoria</taxon>
        <taxon>Monogononta</taxon>
        <taxon>Pseudotrocha</taxon>
        <taxon>Ploima</taxon>
        <taxon>Brachionidae</taxon>
        <taxon>Brachionus</taxon>
    </lineage>
</organism>
<evidence type="ECO:0000259" key="3">
    <source>
        <dbReference type="PROSITE" id="PS50095"/>
    </source>
</evidence>
<protein>
    <submittedName>
        <fullName evidence="5">Uncharacterized protein</fullName>
    </submittedName>
</protein>
<dbReference type="PROSITE" id="PS50127">
    <property type="entry name" value="UBC_2"/>
    <property type="match status" value="1"/>
</dbReference>
<feature type="domain" description="PLAT" evidence="3">
    <location>
        <begin position="291"/>
        <end position="409"/>
    </location>
</feature>
<feature type="domain" description="PLAT" evidence="3">
    <location>
        <begin position="2"/>
        <end position="120"/>
    </location>
</feature>
<evidence type="ECO:0000313" key="6">
    <source>
        <dbReference type="Proteomes" id="UP000663879"/>
    </source>
</evidence>
<dbReference type="InterPro" id="IPR036392">
    <property type="entry name" value="PLAT/LH2_dom_sf"/>
</dbReference>
<feature type="domain" description="PLAT" evidence="3">
    <location>
        <begin position="579"/>
        <end position="699"/>
    </location>
</feature>
<keyword evidence="6" id="KW-1185">Reference proteome</keyword>
<sequence>MNTYLITVVTSNIKFAGTDSKVYIELYGTRNNSGQILLNNSKNKKNPFEQGSVDEFEIECRYLGSIKKIRIGHDNKGLNSGWHLKEVIIVSKIDGRVWLCESNQWFDKKEEDRKIERELIAIEQFNFQKKTVKFDPDLSLQKPFSPKSIYQDEEVIYKITTITSDLKQASTSANVYLKIFGKRGETGKILLEKSLTNKEKFKTGQTDIFEINEIDVGKIKTILIGHDNRGISPNWHLKEIIIEKNAEKYVFPCSKWFDKNQDDRLTERELIPIEKILDKSKRVHNFIGSVLNYDVNVKTSDINSGGTDANVFIKIYGEYRKSEFIELKNSLTHKNKFERGNIDKFNFKEEFFGEILKLKVKQDTSGISPNWHLSEIVIECAELGRKWIFPCNKWIEKNEQGLYQIELTPLENKNILTDSNLVTYVVDVYTADLPNSGTDSNVYITLYGEDSESTEFHLNNSETHLNKFERNQIDRFKIETNDLGKLIGIRIRHDNTGAFPSWFLDRVEIGQNMNKYEFICQKWFSTNRDDCKIDRIIKEKTFKNKLNEKKDDKPKQENKKDKKKAKKTSTKLEYYKNSKYYYLKMYTGSKQDIAGTDLNAQVKLFGDNCVSRHFKLNETRSHDSKFYRDQIDVFELETNKDLGLIYAIELRFGDCLSRANDLDLKKVEIYESNGHLYTFDYNKAISLRDPLEMQRILRLEKELRLLNDKPLTNISVNTDFENEKENDITLLAQIIGSKESFYDGAVFDLEIFVPLKYPFIAPKIKFKSQIIHPNVDDSGRICLDSLTNQKDWTPKYNIAYLLLQIQSLLLKPNFDDPLQPELAALYKSNPEAFKQKVLEQTRKHLSKSKNKKY</sequence>
<dbReference type="Gene3D" id="3.10.110.10">
    <property type="entry name" value="Ubiquitin Conjugating Enzyme"/>
    <property type="match status" value="1"/>
</dbReference>
<dbReference type="SMART" id="SM00308">
    <property type="entry name" value="LH2"/>
    <property type="match status" value="4"/>
</dbReference>
<dbReference type="EMBL" id="CAJNOC010000336">
    <property type="protein sequence ID" value="CAF0746946.1"/>
    <property type="molecule type" value="Genomic_DNA"/>
</dbReference>
<dbReference type="PROSITE" id="PS50095">
    <property type="entry name" value="PLAT"/>
    <property type="match status" value="5"/>
</dbReference>
<dbReference type="Gene3D" id="2.40.180.10">
    <property type="entry name" value="Catalase core domain"/>
    <property type="match status" value="3"/>
</dbReference>
<evidence type="ECO:0000259" key="4">
    <source>
        <dbReference type="PROSITE" id="PS50127"/>
    </source>
</evidence>
<dbReference type="SMART" id="SM00212">
    <property type="entry name" value="UBCc"/>
    <property type="match status" value="1"/>
</dbReference>
<gene>
    <name evidence="5" type="ORF">OXX778_LOCUS3705</name>
</gene>
<dbReference type="PANTHER" id="PTHR45901">
    <property type="entry name" value="PROTEIN CBG12474"/>
    <property type="match status" value="1"/>
</dbReference>
<name>A0A813NYB3_9BILA</name>
<accession>A0A813NYB3</accession>
<dbReference type="Proteomes" id="UP000663879">
    <property type="component" value="Unassembled WGS sequence"/>
</dbReference>
<dbReference type="Gene3D" id="2.60.60.20">
    <property type="entry name" value="PLAT/LH2 domain"/>
    <property type="match status" value="2"/>
</dbReference>
<dbReference type="Pfam" id="PF00179">
    <property type="entry name" value="UQ_con"/>
    <property type="match status" value="1"/>
</dbReference>
<feature type="domain" description="PLAT" evidence="3">
    <location>
        <begin position="422"/>
        <end position="538"/>
    </location>
</feature>
<dbReference type="OrthoDB" id="5322100at2759"/>
<comment type="caution">
    <text evidence="5">The sequence shown here is derived from an EMBL/GenBank/DDBJ whole genome shotgun (WGS) entry which is preliminary data.</text>
</comment>
<feature type="region of interest" description="Disordered" evidence="2">
    <location>
        <begin position="547"/>
        <end position="568"/>
    </location>
</feature>
<comment type="caution">
    <text evidence="1">Lacks conserved residue(s) required for the propagation of feature annotation.</text>
</comment>
<dbReference type="AlphaFoldDB" id="A0A813NYB3"/>
<dbReference type="CDD" id="cd01756">
    <property type="entry name" value="PLAT_repeat"/>
    <property type="match status" value="3"/>
</dbReference>
<feature type="domain" description="PLAT" evidence="3">
    <location>
        <begin position="155"/>
        <end position="271"/>
    </location>
</feature>
<dbReference type="InterPro" id="IPR052970">
    <property type="entry name" value="Inner_ear_hair_cell_LOXHD"/>
</dbReference>
<evidence type="ECO:0000256" key="2">
    <source>
        <dbReference type="SAM" id="MobiDB-lite"/>
    </source>
</evidence>
<evidence type="ECO:0000256" key="1">
    <source>
        <dbReference type="PROSITE-ProRule" id="PRU00152"/>
    </source>
</evidence>
<feature type="domain" description="UBC core" evidence="4">
    <location>
        <begin position="694"/>
        <end position="846"/>
    </location>
</feature>
<reference evidence="5" key="1">
    <citation type="submission" date="2021-02" db="EMBL/GenBank/DDBJ databases">
        <authorList>
            <person name="Nowell W R."/>
        </authorList>
    </citation>
    <scope>NUCLEOTIDE SEQUENCE</scope>
    <source>
        <strain evidence="5">Ploen Becks lab</strain>
    </source>
</reference>
<evidence type="ECO:0000313" key="5">
    <source>
        <dbReference type="EMBL" id="CAF0746946.1"/>
    </source>
</evidence>
<dbReference type="SUPFAM" id="SSF49723">
    <property type="entry name" value="Lipase/lipooxygenase domain (PLAT/LH2 domain)"/>
    <property type="match status" value="5"/>
</dbReference>
<dbReference type="InterPro" id="IPR001024">
    <property type="entry name" value="PLAT/LH2_dom"/>
</dbReference>
<feature type="compositionally biased region" description="Basic and acidic residues" evidence="2">
    <location>
        <begin position="547"/>
        <end position="560"/>
    </location>
</feature>
<dbReference type="PANTHER" id="PTHR45901:SF7">
    <property type="entry name" value="OXYGEN-REGULATED PROTEIN 1"/>
    <property type="match status" value="1"/>
</dbReference>
<dbReference type="InterPro" id="IPR000608">
    <property type="entry name" value="UBC"/>
</dbReference>
<dbReference type="InterPro" id="IPR016135">
    <property type="entry name" value="UBQ-conjugating_enzyme/RWD"/>
</dbReference>